<dbReference type="RefSeq" id="WP_113917220.1">
    <property type="nucleotide sequence ID" value="NZ_QNSE01000009.1"/>
</dbReference>
<feature type="transmembrane region" description="Helical" evidence="1">
    <location>
        <begin position="6"/>
        <end position="22"/>
    </location>
</feature>
<evidence type="ECO:0000313" key="3">
    <source>
        <dbReference type="Proteomes" id="UP000252792"/>
    </source>
</evidence>
<keyword evidence="1" id="KW-0812">Transmembrane</keyword>
<reference evidence="2 3" key="1">
    <citation type="submission" date="2018-06" db="EMBL/GenBank/DDBJ databases">
        <title>Genomic Encyclopedia of Type Strains, Phase III (KMG-III): the genomes of soil and plant-associated and newly described type strains.</title>
        <authorList>
            <person name="Whitman W."/>
        </authorList>
    </citation>
    <scope>NUCLEOTIDE SEQUENCE [LARGE SCALE GENOMIC DNA]</scope>
    <source>
        <strain evidence="2 3">CECT 7377</strain>
    </source>
</reference>
<dbReference type="OrthoDB" id="9793534at2"/>
<keyword evidence="1" id="KW-0472">Membrane</keyword>
<keyword evidence="3" id="KW-1185">Reference proteome</keyword>
<dbReference type="AlphaFoldDB" id="A0A366J462"/>
<organism evidence="2 3">
    <name type="scientific">Marinomonas rhizomae</name>
    <dbReference type="NCBI Taxonomy" id="491948"/>
    <lineage>
        <taxon>Bacteria</taxon>
        <taxon>Pseudomonadati</taxon>
        <taxon>Pseudomonadota</taxon>
        <taxon>Gammaproteobacteria</taxon>
        <taxon>Oceanospirillales</taxon>
        <taxon>Oceanospirillaceae</taxon>
        <taxon>Marinomonas</taxon>
    </lineage>
</organism>
<comment type="caution">
    <text evidence="2">The sequence shown here is derived from an EMBL/GenBank/DDBJ whole genome shotgun (WGS) entry which is preliminary data.</text>
</comment>
<name>A0A366J462_9GAMM</name>
<evidence type="ECO:0000313" key="2">
    <source>
        <dbReference type="EMBL" id="RBP81826.1"/>
    </source>
</evidence>
<dbReference type="PANTHER" id="PTHR34801">
    <property type="entry name" value="EXPRESSED PROTEIN"/>
    <property type="match status" value="1"/>
</dbReference>
<accession>A0A366J462</accession>
<dbReference type="EMBL" id="QNSE01000009">
    <property type="protein sequence ID" value="RBP81826.1"/>
    <property type="molecule type" value="Genomic_DNA"/>
</dbReference>
<evidence type="ECO:0000256" key="1">
    <source>
        <dbReference type="SAM" id="Phobius"/>
    </source>
</evidence>
<dbReference type="Pfam" id="PF07386">
    <property type="entry name" value="DUF1499"/>
    <property type="match status" value="1"/>
</dbReference>
<sequence>MVRWIIAFIVVLFVGFFVYVSISNKSPEGLGVNDGELLPCPSSPNCVSTQSSPEDTEHYAEPIVYTGDRMKTQLLIESSILNKGNAHLVSSTLGYVHFEIKSSLVGYIDDVEFYLPAADSVVHVRSASRVGYSDFGINRKRIRQIQNLLVD</sequence>
<proteinExistence type="predicted"/>
<dbReference type="PANTHER" id="PTHR34801:SF6">
    <property type="entry name" value="SLL1620 PROTEIN"/>
    <property type="match status" value="1"/>
</dbReference>
<keyword evidence="1" id="KW-1133">Transmembrane helix</keyword>
<dbReference type="Proteomes" id="UP000252792">
    <property type="component" value="Unassembled WGS sequence"/>
</dbReference>
<dbReference type="PIRSF" id="PIRSF026426">
    <property type="entry name" value="DUF1499"/>
    <property type="match status" value="1"/>
</dbReference>
<dbReference type="InterPro" id="IPR010865">
    <property type="entry name" value="DUF1499"/>
</dbReference>
<gene>
    <name evidence="2" type="ORF">DFP80_109126</name>
</gene>
<protein>
    <submittedName>
        <fullName evidence="2">Uncharacterized protein (DUF1499 family)</fullName>
    </submittedName>
</protein>